<sequence>MDLLKKYWTVASVALLAVVVVAYGLAVKSDLPSFGSGGPAESDSYLIFSTSTLTSAYTGAGAVSSTIIESKGKPNFLFVGTYVPKSHGSQLQIQVERSYDMGKTFYPYKTLTPSASSTMVNVLSSPFLVDATTSGTAQSFSFDLTLLSEYIRISARESSTSTLGTITAGVTVASN</sequence>
<name>A0A6M3XVQ0_9ZZZZ</name>
<keyword evidence="1" id="KW-1133">Transmembrane helix</keyword>
<organism evidence="2">
    <name type="scientific">viral metagenome</name>
    <dbReference type="NCBI Taxonomy" id="1070528"/>
    <lineage>
        <taxon>unclassified sequences</taxon>
        <taxon>metagenomes</taxon>
        <taxon>organismal metagenomes</taxon>
    </lineage>
</organism>
<feature type="transmembrane region" description="Helical" evidence="1">
    <location>
        <begin position="7"/>
        <end position="26"/>
    </location>
</feature>
<reference evidence="2" key="1">
    <citation type="submission" date="2020-03" db="EMBL/GenBank/DDBJ databases">
        <title>The deep terrestrial virosphere.</title>
        <authorList>
            <person name="Holmfeldt K."/>
            <person name="Nilsson E."/>
            <person name="Simone D."/>
            <person name="Lopez-Fernandez M."/>
            <person name="Wu X."/>
            <person name="de Brujin I."/>
            <person name="Lundin D."/>
            <person name="Andersson A."/>
            <person name="Bertilsson S."/>
            <person name="Dopson M."/>
        </authorList>
    </citation>
    <scope>NUCLEOTIDE SEQUENCE</scope>
    <source>
        <strain evidence="2">TM448B02917</strain>
    </source>
</reference>
<gene>
    <name evidence="2" type="ORF">TM448B02917_0008</name>
</gene>
<dbReference type="EMBL" id="MT144972">
    <property type="protein sequence ID" value="QJI02065.1"/>
    <property type="molecule type" value="Genomic_DNA"/>
</dbReference>
<evidence type="ECO:0000313" key="2">
    <source>
        <dbReference type="EMBL" id="QJI02065.1"/>
    </source>
</evidence>
<keyword evidence="1" id="KW-0472">Membrane</keyword>
<evidence type="ECO:0000256" key="1">
    <source>
        <dbReference type="SAM" id="Phobius"/>
    </source>
</evidence>
<accession>A0A6M3XVQ0</accession>
<protein>
    <submittedName>
        <fullName evidence="2">Uncharacterized protein</fullName>
    </submittedName>
</protein>
<keyword evidence="1" id="KW-0812">Transmembrane</keyword>
<feature type="transmembrane region" description="Helical" evidence="1">
    <location>
        <begin position="46"/>
        <end position="68"/>
    </location>
</feature>
<dbReference type="AlphaFoldDB" id="A0A6M3XVQ0"/>
<proteinExistence type="predicted"/>